<protein>
    <submittedName>
        <fullName evidence="1">Uncharacterized protein</fullName>
    </submittedName>
</protein>
<organism evidence="1 2">
    <name type="scientific">Teratosphaeria nubilosa</name>
    <dbReference type="NCBI Taxonomy" id="161662"/>
    <lineage>
        <taxon>Eukaryota</taxon>
        <taxon>Fungi</taxon>
        <taxon>Dikarya</taxon>
        <taxon>Ascomycota</taxon>
        <taxon>Pezizomycotina</taxon>
        <taxon>Dothideomycetes</taxon>
        <taxon>Dothideomycetidae</taxon>
        <taxon>Mycosphaerellales</taxon>
        <taxon>Teratosphaeriaceae</taxon>
        <taxon>Teratosphaeria</taxon>
    </lineage>
</organism>
<evidence type="ECO:0000313" key="2">
    <source>
        <dbReference type="Proteomes" id="UP000799436"/>
    </source>
</evidence>
<gene>
    <name evidence="1" type="ORF">EJ03DRAFT_28887</name>
</gene>
<name>A0A6G1LEW5_9PEZI</name>
<dbReference type="Proteomes" id="UP000799436">
    <property type="component" value="Unassembled WGS sequence"/>
</dbReference>
<sequence length="169" mass="19132">MGPWAPRTKVDFKGTRVCPRKCYTLARSAFTHQWPCGERPANFRKLVEPTTLLVSDETPADRSVVSRLNSNKLSLGRSAYVPAEGLIAALHFRRLVMVMPSSCRHAFRALCQSDNGVCFRAFSTSTINGYQEIFSIPSHIQASRNIFPYRPAVIKREPRTRDKTMSVDR</sequence>
<dbReference type="AlphaFoldDB" id="A0A6G1LEW5"/>
<accession>A0A6G1LEW5</accession>
<evidence type="ECO:0000313" key="1">
    <source>
        <dbReference type="EMBL" id="KAF2771405.1"/>
    </source>
</evidence>
<dbReference type="EMBL" id="ML995819">
    <property type="protein sequence ID" value="KAF2771405.1"/>
    <property type="molecule type" value="Genomic_DNA"/>
</dbReference>
<keyword evidence="2" id="KW-1185">Reference proteome</keyword>
<reference evidence="1" key="1">
    <citation type="journal article" date="2020" name="Stud. Mycol.">
        <title>101 Dothideomycetes genomes: a test case for predicting lifestyles and emergence of pathogens.</title>
        <authorList>
            <person name="Haridas S."/>
            <person name="Albert R."/>
            <person name="Binder M."/>
            <person name="Bloem J."/>
            <person name="Labutti K."/>
            <person name="Salamov A."/>
            <person name="Andreopoulos B."/>
            <person name="Baker S."/>
            <person name="Barry K."/>
            <person name="Bills G."/>
            <person name="Bluhm B."/>
            <person name="Cannon C."/>
            <person name="Castanera R."/>
            <person name="Culley D."/>
            <person name="Daum C."/>
            <person name="Ezra D."/>
            <person name="Gonzalez J."/>
            <person name="Henrissat B."/>
            <person name="Kuo A."/>
            <person name="Liang C."/>
            <person name="Lipzen A."/>
            <person name="Lutzoni F."/>
            <person name="Magnuson J."/>
            <person name="Mondo S."/>
            <person name="Nolan M."/>
            <person name="Ohm R."/>
            <person name="Pangilinan J."/>
            <person name="Park H.-J."/>
            <person name="Ramirez L."/>
            <person name="Alfaro M."/>
            <person name="Sun H."/>
            <person name="Tritt A."/>
            <person name="Yoshinaga Y."/>
            <person name="Zwiers L.-H."/>
            <person name="Turgeon B."/>
            <person name="Goodwin S."/>
            <person name="Spatafora J."/>
            <person name="Crous P."/>
            <person name="Grigoriev I."/>
        </authorList>
    </citation>
    <scope>NUCLEOTIDE SEQUENCE</scope>
    <source>
        <strain evidence="1">CBS 116005</strain>
    </source>
</reference>
<proteinExistence type="predicted"/>